<dbReference type="AlphaFoldDB" id="A0A2I1HNS1"/>
<organism evidence="1 2">
    <name type="scientific">Rhizophagus irregularis</name>
    <dbReference type="NCBI Taxonomy" id="588596"/>
    <lineage>
        <taxon>Eukaryota</taxon>
        <taxon>Fungi</taxon>
        <taxon>Fungi incertae sedis</taxon>
        <taxon>Mucoromycota</taxon>
        <taxon>Glomeromycotina</taxon>
        <taxon>Glomeromycetes</taxon>
        <taxon>Glomerales</taxon>
        <taxon>Glomeraceae</taxon>
        <taxon>Rhizophagus</taxon>
    </lineage>
</organism>
<keyword evidence="2" id="KW-1185">Reference proteome</keyword>
<comment type="caution">
    <text evidence="1">The sequence shown here is derived from an EMBL/GenBank/DDBJ whole genome shotgun (WGS) entry which is preliminary data.</text>
</comment>
<gene>
    <name evidence="1" type="ORF">RhiirA4_484365</name>
</gene>
<reference evidence="1 2" key="1">
    <citation type="submission" date="2015-10" db="EMBL/GenBank/DDBJ databases">
        <title>Genome analyses suggest a sexual origin of heterokaryosis in a supposedly ancient asexual fungus.</title>
        <authorList>
            <person name="Ropars J."/>
            <person name="Sedzielewska K."/>
            <person name="Noel J."/>
            <person name="Charron P."/>
            <person name="Farinelli L."/>
            <person name="Marton T."/>
            <person name="Kruger M."/>
            <person name="Pelin A."/>
            <person name="Brachmann A."/>
            <person name="Corradi N."/>
        </authorList>
    </citation>
    <scope>NUCLEOTIDE SEQUENCE [LARGE SCALE GENOMIC DNA]</scope>
    <source>
        <strain evidence="1 2">A4</strain>
    </source>
</reference>
<evidence type="ECO:0000313" key="1">
    <source>
        <dbReference type="EMBL" id="PKY60540.1"/>
    </source>
</evidence>
<evidence type="ECO:0000313" key="2">
    <source>
        <dbReference type="Proteomes" id="UP000234323"/>
    </source>
</evidence>
<dbReference type="SUPFAM" id="SSF55486">
    <property type="entry name" value="Metalloproteases ('zincins'), catalytic domain"/>
    <property type="match status" value="1"/>
</dbReference>
<name>A0A2I1HNS1_9GLOM</name>
<dbReference type="EMBL" id="LLXI01004354">
    <property type="protein sequence ID" value="PKY60540.1"/>
    <property type="molecule type" value="Genomic_DNA"/>
</dbReference>
<sequence>MAACDQILYQNFSRSLINFQILNFLLKLNVVTVTTAREILLLNDDGLSRYYPQSLVKQYQFKKHSEFAPIDIIATFNSIVNWHFPSDSDIPIQPKQFNMLYIILHELMHGLGFTSNWQNWFLT</sequence>
<protein>
    <recommendedName>
        <fullName evidence="3">Sequence orphan</fullName>
    </recommendedName>
</protein>
<feature type="non-terminal residue" evidence="1">
    <location>
        <position position="123"/>
    </location>
</feature>
<proteinExistence type="predicted"/>
<evidence type="ECO:0008006" key="3">
    <source>
        <dbReference type="Google" id="ProtNLM"/>
    </source>
</evidence>
<accession>A0A2I1HNS1</accession>
<dbReference type="Proteomes" id="UP000234323">
    <property type="component" value="Unassembled WGS sequence"/>
</dbReference>
<dbReference type="VEuPathDB" id="FungiDB:RhiirA1_542800"/>
<dbReference type="VEuPathDB" id="FungiDB:FUN_010223"/>